<organism evidence="2 3">
    <name type="scientific">Faecalispora sporosphaeroides</name>
    <dbReference type="NCBI Taxonomy" id="1549"/>
    <lineage>
        <taxon>Bacteria</taxon>
        <taxon>Bacillati</taxon>
        <taxon>Bacillota</taxon>
        <taxon>Clostridia</taxon>
        <taxon>Eubacteriales</taxon>
        <taxon>Oscillospiraceae</taxon>
        <taxon>Faecalispora</taxon>
    </lineage>
</organism>
<feature type="domain" description="DNA binding HTH" evidence="1">
    <location>
        <begin position="7"/>
        <end position="29"/>
    </location>
</feature>
<dbReference type="GO" id="GO:0043565">
    <property type="term" value="F:sequence-specific DNA binding"/>
    <property type="evidence" value="ECO:0007669"/>
    <property type="project" value="InterPro"/>
</dbReference>
<dbReference type="InterPro" id="IPR002197">
    <property type="entry name" value="HTH_Fis"/>
</dbReference>
<gene>
    <name evidence="2" type="ORF">E7512_08160</name>
</gene>
<dbReference type="Gene3D" id="1.10.10.60">
    <property type="entry name" value="Homeodomain-like"/>
    <property type="match status" value="1"/>
</dbReference>
<proteinExistence type="predicted"/>
<name>A0A928KSN0_9FIRM</name>
<dbReference type="Pfam" id="PF02954">
    <property type="entry name" value="HTH_8"/>
    <property type="match status" value="1"/>
</dbReference>
<dbReference type="EMBL" id="SVNY01000003">
    <property type="protein sequence ID" value="MBE6833539.1"/>
    <property type="molecule type" value="Genomic_DNA"/>
</dbReference>
<evidence type="ECO:0000259" key="1">
    <source>
        <dbReference type="Pfam" id="PF02954"/>
    </source>
</evidence>
<reference evidence="2" key="1">
    <citation type="submission" date="2019-04" db="EMBL/GenBank/DDBJ databases">
        <title>Evolution of Biomass-Degrading Anaerobic Consortia Revealed by Metagenomics.</title>
        <authorList>
            <person name="Peng X."/>
        </authorList>
    </citation>
    <scope>NUCLEOTIDE SEQUENCE</scope>
    <source>
        <strain evidence="2">SIG551</strain>
    </source>
</reference>
<protein>
    <recommendedName>
        <fullName evidence="1">DNA binding HTH domain-containing protein</fullName>
    </recommendedName>
</protein>
<dbReference type="AlphaFoldDB" id="A0A928KSN0"/>
<accession>A0A928KSN0</accession>
<dbReference type="InterPro" id="IPR009057">
    <property type="entry name" value="Homeodomain-like_sf"/>
</dbReference>
<dbReference type="SUPFAM" id="SSF46689">
    <property type="entry name" value="Homeodomain-like"/>
    <property type="match status" value="1"/>
</dbReference>
<sequence length="32" mass="3662">MANIPSNRIHAAAELGISRSAFYRKLNKYQIK</sequence>
<evidence type="ECO:0000313" key="3">
    <source>
        <dbReference type="Proteomes" id="UP000754750"/>
    </source>
</evidence>
<evidence type="ECO:0000313" key="2">
    <source>
        <dbReference type="EMBL" id="MBE6833539.1"/>
    </source>
</evidence>
<comment type="caution">
    <text evidence="2">The sequence shown here is derived from an EMBL/GenBank/DDBJ whole genome shotgun (WGS) entry which is preliminary data.</text>
</comment>
<dbReference type="Proteomes" id="UP000754750">
    <property type="component" value="Unassembled WGS sequence"/>
</dbReference>